<dbReference type="EMBL" id="VSSQ01026177">
    <property type="protein sequence ID" value="MPM74755.1"/>
    <property type="molecule type" value="Genomic_DNA"/>
</dbReference>
<proteinExistence type="predicted"/>
<protein>
    <submittedName>
        <fullName evidence="1">Uncharacterized protein</fullName>
    </submittedName>
</protein>
<dbReference type="NCBIfam" id="NF041553">
    <property type="entry name" value="CBO2463_dom"/>
    <property type="match status" value="1"/>
</dbReference>
<accession>A0A645CCV2</accession>
<name>A0A645CCV2_9ZZZZ</name>
<dbReference type="InterPro" id="IPR048108">
    <property type="entry name" value="CBO2463_dom"/>
</dbReference>
<organism evidence="1">
    <name type="scientific">bioreactor metagenome</name>
    <dbReference type="NCBI Taxonomy" id="1076179"/>
    <lineage>
        <taxon>unclassified sequences</taxon>
        <taxon>metagenomes</taxon>
        <taxon>ecological metagenomes</taxon>
    </lineage>
</organism>
<gene>
    <name evidence="1" type="ORF">SDC9_121744</name>
</gene>
<evidence type="ECO:0000313" key="1">
    <source>
        <dbReference type="EMBL" id="MPM74755.1"/>
    </source>
</evidence>
<dbReference type="AlphaFoldDB" id="A0A645CCV2"/>
<comment type="caution">
    <text evidence="1">The sequence shown here is derived from an EMBL/GenBank/DDBJ whole genome shotgun (WGS) entry which is preliminary data.</text>
</comment>
<sequence>MQHELSPVLTKGRIVSVNDTAIKVDIQGRLGVITVPRRWVLTDVPPEPGLPVEFYFSYMQVTGQA</sequence>
<reference evidence="1" key="1">
    <citation type="submission" date="2019-08" db="EMBL/GenBank/DDBJ databases">
        <authorList>
            <person name="Kucharzyk K."/>
            <person name="Murdoch R.W."/>
            <person name="Higgins S."/>
            <person name="Loffler F."/>
        </authorList>
    </citation>
    <scope>NUCLEOTIDE SEQUENCE</scope>
</reference>